<comment type="caution">
    <text evidence="6">The sequence shown here is derived from an EMBL/GenBank/DDBJ whole genome shotgun (WGS) entry which is preliminary data.</text>
</comment>
<dbReference type="SUPFAM" id="SSF54862">
    <property type="entry name" value="4Fe-4S ferredoxins"/>
    <property type="match status" value="1"/>
</dbReference>
<dbReference type="EMBL" id="PCWA01000008">
    <property type="protein sequence ID" value="PIQ89945.1"/>
    <property type="molecule type" value="Genomic_DNA"/>
</dbReference>
<protein>
    <recommendedName>
        <fullName evidence="5">4Fe-4S ferredoxin-type domain-containing protein</fullName>
    </recommendedName>
</protein>
<name>A0A2H0M2H5_9BACT</name>
<dbReference type="Pfam" id="PF04015">
    <property type="entry name" value="DUF362"/>
    <property type="match status" value="1"/>
</dbReference>
<evidence type="ECO:0000313" key="6">
    <source>
        <dbReference type="EMBL" id="PIQ89945.1"/>
    </source>
</evidence>
<dbReference type="InterPro" id="IPR050157">
    <property type="entry name" value="PSI_iron-sulfur_center"/>
</dbReference>
<feature type="domain" description="4Fe-4S ferredoxin-type" evidence="5">
    <location>
        <begin position="217"/>
        <end position="245"/>
    </location>
</feature>
<dbReference type="AlphaFoldDB" id="A0A2H0M2H5"/>
<dbReference type="PANTHER" id="PTHR24960">
    <property type="entry name" value="PHOTOSYSTEM I IRON-SULFUR CENTER-RELATED"/>
    <property type="match status" value="1"/>
</dbReference>
<evidence type="ECO:0000259" key="5">
    <source>
        <dbReference type="PROSITE" id="PS51379"/>
    </source>
</evidence>
<proteinExistence type="predicted"/>
<organism evidence="6 7">
    <name type="scientific">Candidatus Ghiorseimicrobium undicola</name>
    <dbReference type="NCBI Taxonomy" id="1974746"/>
    <lineage>
        <taxon>Bacteria</taxon>
        <taxon>Pseudomonadati</taxon>
        <taxon>Candidatus Omnitrophota</taxon>
        <taxon>Candidatus Ghiorseimicrobium</taxon>
    </lineage>
</organism>
<evidence type="ECO:0000256" key="4">
    <source>
        <dbReference type="ARBA" id="ARBA00023014"/>
    </source>
</evidence>
<evidence type="ECO:0000256" key="1">
    <source>
        <dbReference type="ARBA" id="ARBA00022485"/>
    </source>
</evidence>
<dbReference type="GO" id="GO:0046872">
    <property type="term" value="F:metal ion binding"/>
    <property type="evidence" value="ECO:0007669"/>
    <property type="project" value="UniProtKB-KW"/>
</dbReference>
<dbReference type="PROSITE" id="PS00198">
    <property type="entry name" value="4FE4S_FER_1"/>
    <property type="match status" value="1"/>
</dbReference>
<keyword evidence="3" id="KW-0408">Iron</keyword>
<keyword evidence="2" id="KW-0479">Metal-binding</keyword>
<keyword evidence="4" id="KW-0411">Iron-sulfur</keyword>
<dbReference type="Gene3D" id="3.30.70.20">
    <property type="match status" value="1"/>
</dbReference>
<dbReference type="GO" id="GO:0051539">
    <property type="term" value="F:4 iron, 4 sulfur cluster binding"/>
    <property type="evidence" value="ECO:0007669"/>
    <property type="project" value="UniProtKB-KW"/>
</dbReference>
<dbReference type="PANTHER" id="PTHR24960:SF79">
    <property type="entry name" value="PHOTOSYSTEM I IRON-SULFUR CENTER"/>
    <property type="match status" value="1"/>
</dbReference>
<dbReference type="InterPro" id="IPR017896">
    <property type="entry name" value="4Fe4S_Fe-S-bd"/>
</dbReference>
<dbReference type="Pfam" id="PF12838">
    <property type="entry name" value="Fer4_7"/>
    <property type="match status" value="1"/>
</dbReference>
<dbReference type="InterPro" id="IPR017900">
    <property type="entry name" value="4Fe4S_Fe_S_CS"/>
</dbReference>
<sequence length="354" mass="39661">MKSDVYFIEAKESRLQARYAALLKLINKISGLLPYQENEFIPLKITIGDSRCIYNINPEFIKPLVRLIKNTKGAKPFLFDTNVIYHGERQNAVDHLNLVQSKGFGITRTGAPYIVADGLLGQDGKEFTINSKYISKIRVPSFVGMLDNLLVISHATGHILTGFASSIKNVAMGMVCRSTKLAQHSSIRPHIIKEKCTKCGLCVQACPVEAISDKSYKAVIDTDKCVGCGECLCACRFDAIFIHWEDDDDLFARRLIDTAKFVISKFKHKFFINFAFDITKECDCISTKTEKMVASNIGILASSDILSLDKATLDLIMKSSPHFIKERPSGVYSKMFEYAREAKLGNIEYNLIKL</sequence>
<reference evidence="6 7" key="1">
    <citation type="submission" date="2017-09" db="EMBL/GenBank/DDBJ databases">
        <title>Depth-based differentiation of microbial function through sediment-hosted aquifers and enrichment of novel symbionts in the deep terrestrial subsurface.</title>
        <authorList>
            <person name="Probst A.J."/>
            <person name="Ladd B."/>
            <person name="Jarett J.K."/>
            <person name="Geller-Mcgrath D.E."/>
            <person name="Sieber C.M."/>
            <person name="Emerson J.B."/>
            <person name="Anantharaman K."/>
            <person name="Thomas B.C."/>
            <person name="Malmstrom R."/>
            <person name="Stieglmeier M."/>
            <person name="Klingl A."/>
            <person name="Woyke T."/>
            <person name="Ryan C.M."/>
            <person name="Banfield J.F."/>
        </authorList>
    </citation>
    <scope>NUCLEOTIDE SEQUENCE [LARGE SCALE GENOMIC DNA]</scope>
    <source>
        <strain evidence="6">CG11_big_fil_rev_8_21_14_0_20_42_13</strain>
    </source>
</reference>
<dbReference type="InterPro" id="IPR007160">
    <property type="entry name" value="DUF362"/>
</dbReference>
<feature type="domain" description="4Fe-4S ferredoxin-type" evidence="5">
    <location>
        <begin position="187"/>
        <end position="216"/>
    </location>
</feature>
<evidence type="ECO:0000256" key="2">
    <source>
        <dbReference type="ARBA" id="ARBA00022723"/>
    </source>
</evidence>
<dbReference type="PROSITE" id="PS51379">
    <property type="entry name" value="4FE4S_FER_2"/>
    <property type="match status" value="2"/>
</dbReference>
<dbReference type="Proteomes" id="UP000229641">
    <property type="component" value="Unassembled WGS sequence"/>
</dbReference>
<gene>
    <name evidence="6" type="ORF">COV72_00530</name>
</gene>
<accession>A0A2H0M2H5</accession>
<evidence type="ECO:0000256" key="3">
    <source>
        <dbReference type="ARBA" id="ARBA00023004"/>
    </source>
</evidence>
<evidence type="ECO:0000313" key="7">
    <source>
        <dbReference type="Proteomes" id="UP000229641"/>
    </source>
</evidence>
<keyword evidence="1" id="KW-0004">4Fe-4S</keyword>